<protein>
    <submittedName>
        <fullName evidence="4">Glycosidase related protein</fullName>
    </submittedName>
</protein>
<keyword evidence="5" id="KW-1185">Reference proteome</keyword>
<dbReference type="KEGG" id="csh:Closa_2991"/>
<dbReference type="PIRSF" id="PIRSF016202">
    <property type="entry name" value="PH1107"/>
    <property type="match status" value="1"/>
</dbReference>
<dbReference type="Pfam" id="PF04041">
    <property type="entry name" value="Glyco_hydro_130"/>
    <property type="match status" value="1"/>
</dbReference>
<dbReference type="SUPFAM" id="SSF75005">
    <property type="entry name" value="Arabinanase/levansucrase/invertase"/>
    <property type="match status" value="1"/>
</dbReference>
<dbReference type="OrthoDB" id="9759709at2"/>
<dbReference type="RefSeq" id="WP_013273609.1">
    <property type="nucleotide sequence ID" value="NC_014376.1"/>
</dbReference>
<keyword evidence="4" id="KW-0378">Hydrolase</keyword>
<dbReference type="PaxDb" id="610130-Closa_2991"/>
<sequence>MNNKTMVQEIGIKRCTHNPLLKTEDVTPSCENFVVKGIFNCGAAKYKDEYVLLCRVAEAVESKAEDEICFPIVEEKDHESFFRTITIKKSEHPQLCFDDARTITKGRDGNSSVVYLTTLSHLRLARSKDGIHFALDDKPTIMPNANEESWGMEDPRITQIGEVYYINYTAVSPNGAATALITTKDFEKFERKGILFLPENKDVAIFPEKVGEDYYAFNRPVPKGIGTPDIWLSKSPDMIHWGGHKHFYGVSEEGWENGRIGGGAPPVKTEKGWLKIYHAADRNNRYCLGAFLLDGKNPEKILAKSQQPLLEPEMDYEVNGFFGQVVFTCGCIYEAGNLKIYYGAADDSICMAEISLTDIYRHLGIR</sequence>
<dbReference type="STRING" id="610130.Closa_2991"/>
<evidence type="ECO:0000256" key="1">
    <source>
        <dbReference type="ARBA" id="ARBA00022676"/>
    </source>
</evidence>
<dbReference type="AlphaFoldDB" id="D9R793"/>
<name>D9R793_LACSW</name>
<dbReference type="Proteomes" id="UP000001662">
    <property type="component" value="Chromosome"/>
</dbReference>
<evidence type="ECO:0000313" key="4">
    <source>
        <dbReference type="EMBL" id="ADL05525.1"/>
    </source>
</evidence>
<dbReference type="GO" id="GO:0016757">
    <property type="term" value="F:glycosyltransferase activity"/>
    <property type="evidence" value="ECO:0007669"/>
    <property type="project" value="UniProtKB-KW"/>
</dbReference>
<dbReference type="eggNOG" id="COG2152">
    <property type="taxonomic scope" value="Bacteria"/>
</dbReference>
<dbReference type="PANTHER" id="PTHR34106:SF5">
    <property type="entry name" value="GLYCOSIDASE"/>
    <property type="match status" value="1"/>
</dbReference>
<organism evidence="4 5">
    <name type="scientific">Lacrimispora saccharolytica (strain ATCC 35040 / DSM 2544 / NRCC 2533 / WM1)</name>
    <name type="common">Clostridium saccharolyticum</name>
    <dbReference type="NCBI Taxonomy" id="610130"/>
    <lineage>
        <taxon>Bacteria</taxon>
        <taxon>Bacillati</taxon>
        <taxon>Bacillota</taxon>
        <taxon>Clostridia</taxon>
        <taxon>Lachnospirales</taxon>
        <taxon>Lachnospiraceae</taxon>
        <taxon>Lacrimispora</taxon>
    </lineage>
</organism>
<keyword evidence="4" id="KW-0326">Glycosidase</keyword>
<evidence type="ECO:0000256" key="3">
    <source>
        <dbReference type="ARBA" id="ARBA00024356"/>
    </source>
</evidence>
<proteinExistence type="inferred from homology"/>
<evidence type="ECO:0000313" key="5">
    <source>
        <dbReference type="Proteomes" id="UP000001662"/>
    </source>
</evidence>
<dbReference type="InterPro" id="IPR023296">
    <property type="entry name" value="Glyco_hydro_beta-prop_sf"/>
</dbReference>
<evidence type="ECO:0000256" key="2">
    <source>
        <dbReference type="ARBA" id="ARBA00022679"/>
    </source>
</evidence>
<dbReference type="EMBL" id="CP002109">
    <property type="protein sequence ID" value="ADL05525.1"/>
    <property type="molecule type" value="Genomic_DNA"/>
</dbReference>
<dbReference type="InterPro" id="IPR007184">
    <property type="entry name" value="Mannoside_phosphorylase"/>
</dbReference>
<accession>D9R793</accession>
<dbReference type="HOGENOM" id="CLU_046648_0_0_9"/>
<dbReference type="CDD" id="cd18612">
    <property type="entry name" value="GH130_Lin0857-like"/>
    <property type="match status" value="1"/>
</dbReference>
<dbReference type="PANTHER" id="PTHR34106">
    <property type="entry name" value="GLYCOSIDASE"/>
    <property type="match status" value="1"/>
</dbReference>
<gene>
    <name evidence="4" type="ordered locus">Closa_2991</name>
</gene>
<keyword evidence="1" id="KW-0328">Glycosyltransferase</keyword>
<comment type="similarity">
    <text evidence="3">Belongs to the glycosyl hydrolase 130 family.</text>
</comment>
<dbReference type="Gene3D" id="2.115.10.20">
    <property type="entry name" value="Glycosyl hydrolase domain, family 43"/>
    <property type="match status" value="1"/>
</dbReference>
<keyword evidence="2" id="KW-0808">Transferase</keyword>
<dbReference type="GO" id="GO:0016798">
    <property type="term" value="F:hydrolase activity, acting on glycosyl bonds"/>
    <property type="evidence" value="ECO:0007669"/>
    <property type="project" value="UniProtKB-KW"/>
</dbReference>
<reference evidence="4" key="1">
    <citation type="submission" date="2010-07" db="EMBL/GenBank/DDBJ databases">
        <title>Complete sequence of Clostridium saccharolyticum WM1.</title>
        <authorList>
            <consortium name="US DOE Joint Genome Institute"/>
            <person name="Lucas S."/>
            <person name="Copeland A."/>
            <person name="Lapidus A."/>
            <person name="Cheng J.-F."/>
            <person name="Bruce D."/>
            <person name="Goodwin L."/>
            <person name="Pitluck S."/>
            <person name="Chertkov O."/>
            <person name="Detter J.C."/>
            <person name="Han C."/>
            <person name="Tapia R."/>
            <person name="Land M."/>
            <person name="Hauser L."/>
            <person name="Chang Y.-J."/>
            <person name="Jeffries C."/>
            <person name="Kyrpides N."/>
            <person name="Ivanova N."/>
            <person name="Mikhailova N."/>
            <person name="Mouttaki H."/>
            <person name="Lin L."/>
            <person name="Zhou J."/>
            <person name="Hemme C.L."/>
            <person name="Woyke T."/>
        </authorList>
    </citation>
    <scope>NUCLEOTIDE SEQUENCE [LARGE SCALE GENOMIC DNA]</scope>
    <source>
        <strain evidence="4">WM1</strain>
    </source>
</reference>